<accession>A0AAV5UGM6</accession>
<feature type="non-terminal residue" evidence="2">
    <location>
        <position position="1"/>
    </location>
</feature>
<evidence type="ECO:0000313" key="2">
    <source>
        <dbReference type="EMBL" id="GMT06166.1"/>
    </source>
</evidence>
<organism evidence="2 3">
    <name type="scientific">Pristionchus entomophagus</name>
    <dbReference type="NCBI Taxonomy" id="358040"/>
    <lineage>
        <taxon>Eukaryota</taxon>
        <taxon>Metazoa</taxon>
        <taxon>Ecdysozoa</taxon>
        <taxon>Nematoda</taxon>
        <taxon>Chromadorea</taxon>
        <taxon>Rhabditida</taxon>
        <taxon>Rhabditina</taxon>
        <taxon>Diplogasteromorpha</taxon>
        <taxon>Diplogasteroidea</taxon>
        <taxon>Neodiplogasteridae</taxon>
        <taxon>Pristionchus</taxon>
    </lineage>
</organism>
<reference evidence="2" key="1">
    <citation type="submission" date="2023-10" db="EMBL/GenBank/DDBJ databases">
        <title>Genome assembly of Pristionchus species.</title>
        <authorList>
            <person name="Yoshida K."/>
            <person name="Sommer R.J."/>
        </authorList>
    </citation>
    <scope>NUCLEOTIDE SEQUENCE</scope>
    <source>
        <strain evidence="2">RS0144</strain>
    </source>
</reference>
<sequence length="69" mass="7153">AASMRCRCLGQEAHGKGAEGNPGGNGIDPEGNQGVHGHSEAARLRNGEGGCRSDQRVDGERRRGDQDPG</sequence>
<evidence type="ECO:0000256" key="1">
    <source>
        <dbReference type="SAM" id="MobiDB-lite"/>
    </source>
</evidence>
<gene>
    <name evidence="2" type="ORF">PENTCL1PPCAC_28340</name>
</gene>
<dbReference type="Proteomes" id="UP001432027">
    <property type="component" value="Unassembled WGS sequence"/>
</dbReference>
<proteinExistence type="predicted"/>
<evidence type="ECO:0000313" key="3">
    <source>
        <dbReference type="Proteomes" id="UP001432027"/>
    </source>
</evidence>
<dbReference type="AlphaFoldDB" id="A0AAV5UGM6"/>
<feature type="non-terminal residue" evidence="2">
    <location>
        <position position="69"/>
    </location>
</feature>
<feature type="compositionally biased region" description="Basic and acidic residues" evidence="1">
    <location>
        <begin position="37"/>
        <end position="69"/>
    </location>
</feature>
<protein>
    <submittedName>
        <fullName evidence="2">Uncharacterized protein</fullName>
    </submittedName>
</protein>
<keyword evidence="3" id="KW-1185">Reference proteome</keyword>
<comment type="caution">
    <text evidence="2">The sequence shown here is derived from an EMBL/GenBank/DDBJ whole genome shotgun (WGS) entry which is preliminary data.</text>
</comment>
<dbReference type="EMBL" id="BTSX01000006">
    <property type="protein sequence ID" value="GMT06166.1"/>
    <property type="molecule type" value="Genomic_DNA"/>
</dbReference>
<feature type="region of interest" description="Disordered" evidence="1">
    <location>
        <begin position="1"/>
        <end position="69"/>
    </location>
</feature>
<name>A0AAV5UGM6_9BILA</name>